<protein>
    <submittedName>
        <fullName evidence="6">Sugar ABC transporter substrate-binding protein</fullName>
    </submittedName>
</protein>
<organism evidence="6 7">
    <name type="scientific">Pseudomonas syringae</name>
    <dbReference type="NCBI Taxonomy" id="317"/>
    <lineage>
        <taxon>Bacteria</taxon>
        <taxon>Pseudomonadati</taxon>
        <taxon>Pseudomonadota</taxon>
        <taxon>Gammaproteobacteria</taxon>
        <taxon>Pseudomonadales</taxon>
        <taxon>Pseudomonadaceae</taxon>
        <taxon>Pseudomonas</taxon>
    </lineage>
</organism>
<dbReference type="SUPFAM" id="SSF53822">
    <property type="entry name" value="Periplasmic binding protein-like I"/>
    <property type="match status" value="1"/>
</dbReference>
<dbReference type="EMBL" id="LGSI01000068">
    <property type="protein sequence ID" value="OCR22560.1"/>
    <property type="molecule type" value="Genomic_DNA"/>
</dbReference>
<evidence type="ECO:0000259" key="5">
    <source>
        <dbReference type="Pfam" id="PF13407"/>
    </source>
</evidence>
<accession>A0A1C7Z070</accession>
<dbReference type="AlphaFoldDB" id="A0A1C7Z070"/>
<dbReference type="InterPro" id="IPR025997">
    <property type="entry name" value="SBP_2_dom"/>
</dbReference>
<dbReference type="CDD" id="cd06324">
    <property type="entry name" value="PBP1_ABC_sugar_binding-like"/>
    <property type="match status" value="1"/>
</dbReference>
<dbReference type="PANTHER" id="PTHR46847:SF2">
    <property type="entry name" value="ABC TRANSPORTER SUGAR-BINDING PROTEIN"/>
    <property type="match status" value="1"/>
</dbReference>
<reference evidence="6 7" key="1">
    <citation type="submission" date="2015-07" db="EMBL/GenBank/DDBJ databases">
        <title>Draft genome sequence of a diazotrophic, plant growth-promoting rhizobacterium of the Pseudomonas syringae complex.</title>
        <authorList>
            <person name="Patten C.L."/>
            <person name="Jeong H."/>
        </authorList>
    </citation>
    <scope>NUCLEOTIDE SEQUENCE [LARGE SCALE GENOMIC DNA]</scope>
    <source>
        <strain evidence="6 7">GR12-2</strain>
    </source>
</reference>
<feature type="domain" description="Periplasmic binding protein" evidence="5">
    <location>
        <begin position="19"/>
        <end position="287"/>
    </location>
</feature>
<comment type="similarity">
    <text evidence="2">Belongs to the bacterial solute-binding protein 2 family.</text>
</comment>
<dbReference type="InterPro" id="IPR028082">
    <property type="entry name" value="Peripla_BP_I"/>
</dbReference>
<dbReference type="GO" id="GO:0030246">
    <property type="term" value="F:carbohydrate binding"/>
    <property type="evidence" value="ECO:0007669"/>
    <property type="project" value="UniProtKB-ARBA"/>
</dbReference>
<evidence type="ECO:0000256" key="1">
    <source>
        <dbReference type="ARBA" id="ARBA00004196"/>
    </source>
</evidence>
<gene>
    <name evidence="6" type="ORF">AFK24_23895</name>
</gene>
<dbReference type="PANTHER" id="PTHR46847">
    <property type="entry name" value="D-ALLOSE-BINDING PERIPLASMIC PROTEIN-RELATED"/>
    <property type="match status" value="1"/>
</dbReference>
<dbReference type="GO" id="GO:0055085">
    <property type="term" value="P:transmembrane transport"/>
    <property type="evidence" value="ECO:0007669"/>
    <property type="project" value="UniProtKB-ARBA"/>
</dbReference>
<dbReference type="PATRIC" id="fig|317.243.peg.67"/>
<keyword evidence="3 4" id="KW-0732">Signal</keyword>
<dbReference type="GO" id="GO:0030313">
    <property type="term" value="C:cell envelope"/>
    <property type="evidence" value="ECO:0007669"/>
    <property type="project" value="UniProtKB-SubCell"/>
</dbReference>
<sequence>MLFAAGCLWASSSLAVSVVFLNPGPASDGYWQSYGRFMQAAAEKFEMSLEVIYTDRDTRKLLTFAREALQGANRPDYLMFSNELNVAPEILRLSRGSGVKLFAVNNTLTPNQIGILGDLSKSYPDFIGSLVGNDEEAGYLTASQLFRLGSDTAKGQSVELLAFSGTNNTPVSLKREQGMYRALAEHPEVHLRQIVLGGWRRDRALEQARILLKRYPGIRLVWTANDQMAFGAMDAVAETGRQPGKDILFSSINWAPASLDALRDGRLNVIAGGHFMLGGLAMVLLHDYEATDPAARKNMGAREAQLMQLLVSGDIPKIRSASQRDDFGIDVRQFSLEGKPAGTEYEFIRKTVAP</sequence>
<dbReference type="Gene3D" id="3.40.50.2300">
    <property type="match status" value="2"/>
</dbReference>
<evidence type="ECO:0000313" key="6">
    <source>
        <dbReference type="EMBL" id="OCR22560.1"/>
    </source>
</evidence>
<proteinExistence type="inferred from homology"/>
<evidence type="ECO:0000256" key="3">
    <source>
        <dbReference type="ARBA" id="ARBA00022729"/>
    </source>
</evidence>
<comment type="subcellular location">
    <subcellularLocation>
        <location evidence="1">Cell envelope</location>
    </subcellularLocation>
</comment>
<evidence type="ECO:0000256" key="2">
    <source>
        <dbReference type="ARBA" id="ARBA00007639"/>
    </source>
</evidence>
<feature type="signal peptide" evidence="4">
    <location>
        <begin position="1"/>
        <end position="15"/>
    </location>
</feature>
<name>A0A1C7Z070_PSESX</name>
<evidence type="ECO:0000256" key="4">
    <source>
        <dbReference type="SAM" id="SignalP"/>
    </source>
</evidence>
<dbReference type="Proteomes" id="UP000093104">
    <property type="component" value="Unassembled WGS sequence"/>
</dbReference>
<comment type="caution">
    <text evidence="6">The sequence shown here is derived from an EMBL/GenBank/DDBJ whole genome shotgun (WGS) entry which is preliminary data.</text>
</comment>
<evidence type="ECO:0000313" key="7">
    <source>
        <dbReference type="Proteomes" id="UP000093104"/>
    </source>
</evidence>
<feature type="chain" id="PRO_5012610741" evidence="4">
    <location>
        <begin position="16"/>
        <end position="354"/>
    </location>
</feature>
<dbReference type="Pfam" id="PF13407">
    <property type="entry name" value="Peripla_BP_4"/>
    <property type="match status" value="1"/>
</dbReference>